<keyword evidence="8" id="KW-0697">Rotamase</keyword>
<feature type="domain" description="PpiC" evidence="9">
    <location>
        <begin position="247"/>
        <end position="340"/>
    </location>
</feature>
<reference evidence="10" key="1">
    <citation type="submission" date="2022-10" db="EMBL/GenBank/DDBJ databases">
        <title>Host association and intracellularity evolved multiple times independently in the Rickettsiales.</title>
        <authorList>
            <person name="Castelli M."/>
            <person name="Nardi T."/>
            <person name="Gammuto L."/>
            <person name="Bellinzona G."/>
            <person name="Sabaneyeva E."/>
            <person name="Potekhin A."/>
            <person name="Serra V."/>
            <person name="Petroni G."/>
            <person name="Sassera D."/>
        </authorList>
    </citation>
    <scope>NUCLEOTIDE SEQUENCE [LARGE SCALE GENOMIC DNA]</scope>
    <source>
        <strain evidence="10">US_Bl 11III1</strain>
    </source>
</reference>
<evidence type="ECO:0000256" key="1">
    <source>
        <dbReference type="ARBA" id="ARBA00004401"/>
    </source>
</evidence>
<dbReference type="InterPro" id="IPR027304">
    <property type="entry name" value="Trigger_fact/SurA_dom_sf"/>
</dbReference>
<dbReference type="EMBL" id="CP110343">
    <property type="protein sequence ID" value="WPX97893.1"/>
    <property type="molecule type" value="Genomic_DNA"/>
</dbReference>
<name>A0ABZ0URW7_9RICK</name>
<dbReference type="Pfam" id="PF13624">
    <property type="entry name" value="SurA_N_3"/>
    <property type="match status" value="1"/>
</dbReference>
<keyword evidence="3" id="KW-0812">Transmembrane</keyword>
<keyword evidence="6" id="KW-0143">Chaperone</keyword>
<dbReference type="PROSITE" id="PS50198">
    <property type="entry name" value="PPIC_PPIASE_2"/>
    <property type="match status" value="1"/>
</dbReference>
<evidence type="ECO:0000313" key="11">
    <source>
        <dbReference type="Proteomes" id="UP001325140"/>
    </source>
</evidence>
<keyword evidence="4" id="KW-1133">Transmembrane helix</keyword>
<dbReference type="Pfam" id="PF13145">
    <property type="entry name" value="Rotamase_2"/>
    <property type="match status" value="1"/>
</dbReference>
<dbReference type="InterPro" id="IPR052029">
    <property type="entry name" value="PpiD_chaperone"/>
</dbReference>
<dbReference type="GO" id="GO:0016853">
    <property type="term" value="F:isomerase activity"/>
    <property type="evidence" value="ECO:0007669"/>
    <property type="project" value="UniProtKB-KW"/>
</dbReference>
<evidence type="ECO:0000256" key="8">
    <source>
        <dbReference type="PROSITE-ProRule" id="PRU00278"/>
    </source>
</evidence>
<organism evidence="10 11">
    <name type="scientific">Candidatus Fokinia crypta</name>
    <dbReference type="NCBI Taxonomy" id="1920990"/>
    <lineage>
        <taxon>Bacteria</taxon>
        <taxon>Pseudomonadati</taxon>
        <taxon>Pseudomonadota</taxon>
        <taxon>Alphaproteobacteria</taxon>
        <taxon>Rickettsiales</taxon>
        <taxon>Candidatus Midichloriaceae</taxon>
        <taxon>Candidatus Fokinia</taxon>
    </lineage>
</organism>
<dbReference type="RefSeq" id="WP_323721874.1">
    <property type="nucleotide sequence ID" value="NZ_CP110343.1"/>
</dbReference>
<dbReference type="PANTHER" id="PTHR47529:SF1">
    <property type="entry name" value="PERIPLASMIC CHAPERONE PPID"/>
    <property type="match status" value="1"/>
</dbReference>
<dbReference type="SUPFAM" id="SSF109998">
    <property type="entry name" value="Triger factor/SurA peptide-binding domain-like"/>
    <property type="match status" value="1"/>
</dbReference>
<evidence type="ECO:0000313" key="10">
    <source>
        <dbReference type="EMBL" id="WPX97893.1"/>
    </source>
</evidence>
<evidence type="ECO:0000256" key="6">
    <source>
        <dbReference type="ARBA" id="ARBA00023186"/>
    </source>
</evidence>
<evidence type="ECO:0000259" key="9">
    <source>
        <dbReference type="PROSITE" id="PS50198"/>
    </source>
</evidence>
<keyword evidence="11" id="KW-1185">Reference proteome</keyword>
<sequence>MMFKRISNKSILQIFLLLGVISMCAGDLVISHLKSSKSTTIKVGNSVITEQDIKITMHKLEDKMIGYSSETVRAIAVKTLIEETMLSEEANKIGLAVSDKMLKKELSKIKEFTKDGKFNALKYKEALKEHNIPEEKFISKMKNEILKKQLLRFFEYTIVPQETVDMITPALINTKTIALYKYKVPEIKVTEEEIAKFIDEMKVDTNIPERRKVEYVLIESSEIPTARVTHSEIESFYSKNKEMFFIPEKRDVEQIVFKDYDSAIKAYEDIRLKPGISTAELRKKYAMHLLHETAPLLEKIKKETFEQYPTLTEKLFSSDIKEYVGPFSTPIGWHIFLIQKIYKTQYEDVNTPTVSAKITEIIRKNKQLEAIDKISEELRDVQFSDLSSISQKYNIPIKFDILTQKAPNKIVEGVVQMEVKNFNSSKSHQSILEQEIADAAFQLKNNKVTDVVEIIHDDEHRTIYVIRVSNIIPSKHLSFDEIKGIANKIIQKYKKIALGIENFSPFHDCIGSSISNLYHNKELNNGNSTIQKLHSKCLQKSDIRDHITKHKIIIDKLGNQSNVSSTIIENLQHLSIPEPITKLSLCSEDEICFASLENIKYPSTKAYSIIQTNELYSKIKHIHDSVIYYEYLTHLRKKYDIKNYATY</sequence>
<evidence type="ECO:0000256" key="7">
    <source>
        <dbReference type="ARBA" id="ARBA00038408"/>
    </source>
</evidence>
<comment type="subcellular location">
    <subcellularLocation>
        <location evidence="1">Cell membrane</location>
        <topology evidence="1">Single-pass type II membrane protein</topology>
    </subcellularLocation>
</comment>
<dbReference type="PANTHER" id="PTHR47529">
    <property type="entry name" value="PEPTIDYL-PROLYL CIS-TRANS ISOMERASE D"/>
    <property type="match status" value="1"/>
</dbReference>
<comment type="similarity">
    <text evidence="7">Belongs to the PpiD chaperone family.</text>
</comment>
<dbReference type="InterPro" id="IPR000297">
    <property type="entry name" value="PPIase_PpiC"/>
</dbReference>
<protein>
    <submittedName>
        <fullName evidence="10">Peptidyl-prolyl cis-trans isomerase D</fullName>
    </submittedName>
</protein>
<evidence type="ECO:0000256" key="5">
    <source>
        <dbReference type="ARBA" id="ARBA00023136"/>
    </source>
</evidence>
<accession>A0ABZ0URW7</accession>
<evidence type="ECO:0000256" key="2">
    <source>
        <dbReference type="ARBA" id="ARBA00022475"/>
    </source>
</evidence>
<evidence type="ECO:0000256" key="4">
    <source>
        <dbReference type="ARBA" id="ARBA00022989"/>
    </source>
</evidence>
<dbReference type="Gene3D" id="1.10.4030.10">
    <property type="entry name" value="Porin chaperone SurA, peptide-binding domain"/>
    <property type="match status" value="1"/>
</dbReference>
<evidence type="ECO:0000256" key="3">
    <source>
        <dbReference type="ARBA" id="ARBA00022692"/>
    </source>
</evidence>
<keyword evidence="8 10" id="KW-0413">Isomerase</keyword>
<gene>
    <name evidence="10" type="ORF">Fokcrypt_00417</name>
</gene>
<keyword evidence="2" id="KW-1003">Cell membrane</keyword>
<proteinExistence type="inferred from homology"/>
<keyword evidence="5" id="KW-0472">Membrane</keyword>
<dbReference type="Proteomes" id="UP001325140">
    <property type="component" value="Chromosome"/>
</dbReference>